<dbReference type="EMBL" id="JBKBDD010000003">
    <property type="protein sequence ID" value="MFN6543616.1"/>
    <property type="molecule type" value="Genomic_DNA"/>
</dbReference>
<keyword evidence="2" id="KW-1133">Transmembrane helix</keyword>
<gene>
    <name evidence="3" type="ORF">ACK4CT_10530</name>
</gene>
<dbReference type="RefSeq" id="WP_205867191.1">
    <property type="nucleotide sequence ID" value="NZ_JBKBDD010000003.1"/>
</dbReference>
<evidence type="ECO:0000256" key="2">
    <source>
        <dbReference type="SAM" id="Phobius"/>
    </source>
</evidence>
<evidence type="ECO:0008006" key="5">
    <source>
        <dbReference type="Google" id="ProtNLM"/>
    </source>
</evidence>
<evidence type="ECO:0000256" key="1">
    <source>
        <dbReference type="SAM" id="MobiDB-lite"/>
    </source>
</evidence>
<name>A0ABW9L6Q0_9MYCO</name>
<feature type="compositionally biased region" description="Basic and acidic residues" evidence="1">
    <location>
        <begin position="459"/>
        <end position="484"/>
    </location>
</feature>
<sequence length="536" mass="56293">MYSGTSPGLQSPAHAQEKGATRMAVRPLVTTGVALVSAGAIVAGAPALFVPHSAVTVASPTAAAVEAHKTLTQEQIHLLALSLQGAWQSFTQGYGGLWFPGQVAATAYTDQAGQDPAVYQAGGTDLLYDAEGNQLFLENGVTPATTGDLSPEGDPIQFYDSEGEPVLQDDPGNCTATGAVCKDGFTGLAYYLSDNILPLGPIDNIFFEGGFTELAHQAIRTVAVVIDAVDPTGRLDLTKRVDDFFEGGATQLVGNLLLDNLPQDGYAYGLTNSFFFGYGVNTGITAAITYVVDAIAQGTPTPDPNFLNPLDGNPVQTFDTSSEDTVLLAKTTAETETTPTSTGLPNFSKLLSLPTPKLDVESPWKKLTEKLEGSTEPTLLKDVEGTENPVEGGTGTTPLGIELPTLEAPKFEAPKAPEFKLPEFKAPEFKAPEVKVPEFKAPELKAPEFKAPEFNAPELKPDVTPKSSIKDKEPAAEDETKTGTDTKTGNKVTPPILFGDGKPKGESNGSKFLKKLGEAVKNATGGENDSGEGGDK</sequence>
<reference evidence="3 4" key="1">
    <citation type="submission" date="2024-12" db="EMBL/GenBank/DDBJ databases">
        <title>The coexistence of Mycolicibacterium septicum and Mycolicibacterium nivoides in clinical samples.</title>
        <authorList>
            <person name="Wang C."/>
            <person name="Feng Y."/>
            <person name="Zong Z."/>
        </authorList>
    </citation>
    <scope>NUCLEOTIDE SEQUENCE [LARGE SCALE GENOMIC DNA]</scope>
    <source>
        <strain evidence="3 4">120309</strain>
    </source>
</reference>
<keyword evidence="2" id="KW-0812">Transmembrane</keyword>
<keyword evidence="4" id="KW-1185">Reference proteome</keyword>
<feature type="region of interest" description="Disordered" evidence="1">
    <location>
        <begin position="447"/>
        <end position="536"/>
    </location>
</feature>
<comment type="caution">
    <text evidence="3">The sequence shown here is derived from an EMBL/GenBank/DDBJ whole genome shotgun (WGS) entry which is preliminary data.</text>
</comment>
<evidence type="ECO:0000313" key="3">
    <source>
        <dbReference type="EMBL" id="MFN6543616.1"/>
    </source>
</evidence>
<proteinExistence type="predicted"/>
<dbReference type="Proteomes" id="UP001635816">
    <property type="component" value="Unassembled WGS sequence"/>
</dbReference>
<keyword evidence="2" id="KW-0472">Membrane</keyword>
<organism evidence="3 4">
    <name type="scientific">Mycolicibacterium nivoides</name>
    <dbReference type="NCBI Taxonomy" id="2487344"/>
    <lineage>
        <taxon>Bacteria</taxon>
        <taxon>Bacillati</taxon>
        <taxon>Actinomycetota</taxon>
        <taxon>Actinomycetes</taxon>
        <taxon>Mycobacteriales</taxon>
        <taxon>Mycobacteriaceae</taxon>
        <taxon>Mycolicibacterium</taxon>
    </lineage>
</organism>
<accession>A0ABW9L6Q0</accession>
<protein>
    <recommendedName>
        <fullName evidence="5">PE-PPE domain-containing protein</fullName>
    </recommendedName>
</protein>
<feature type="transmembrane region" description="Helical" evidence="2">
    <location>
        <begin position="28"/>
        <end position="49"/>
    </location>
</feature>
<evidence type="ECO:0000313" key="4">
    <source>
        <dbReference type="Proteomes" id="UP001635816"/>
    </source>
</evidence>